<name>A0A644Y7S9_9ZZZZ</name>
<proteinExistence type="predicted"/>
<reference evidence="1" key="1">
    <citation type="submission" date="2019-08" db="EMBL/GenBank/DDBJ databases">
        <authorList>
            <person name="Kucharzyk K."/>
            <person name="Murdoch R.W."/>
            <person name="Higgins S."/>
            <person name="Loffler F."/>
        </authorList>
    </citation>
    <scope>NUCLEOTIDE SEQUENCE</scope>
</reference>
<dbReference type="AlphaFoldDB" id="A0A644Y7S9"/>
<sequence length="69" mass="7705">MGPCIVEIERYFLQFGEKLRAQILDQGLGDRCHQYAVYEVDEPAGEVARGKGCENNGQKGPVHRVSIDI</sequence>
<protein>
    <submittedName>
        <fullName evidence="1">Uncharacterized protein</fullName>
    </submittedName>
</protein>
<dbReference type="EMBL" id="VSSQ01004159">
    <property type="protein sequence ID" value="MPM23991.1"/>
    <property type="molecule type" value="Genomic_DNA"/>
</dbReference>
<comment type="caution">
    <text evidence="1">The sequence shown here is derived from an EMBL/GenBank/DDBJ whole genome shotgun (WGS) entry which is preliminary data.</text>
</comment>
<gene>
    <name evidence="1" type="ORF">SDC9_70468</name>
</gene>
<evidence type="ECO:0000313" key="1">
    <source>
        <dbReference type="EMBL" id="MPM23991.1"/>
    </source>
</evidence>
<organism evidence="1">
    <name type="scientific">bioreactor metagenome</name>
    <dbReference type="NCBI Taxonomy" id="1076179"/>
    <lineage>
        <taxon>unclassified sequences</taxon>
        <taxon>metagenomes</taxon>
        <taxon>ecological metagenomes</taxon>
    </lineage>
</organism>
<accession>A0A644Y7S9</accession>